<protein>
    <submittedName>
        <fullName evidence="2">Putative membrane protein</fullName>
    </submittedName>
</protein>
<evidence type="ECO:0000259" key="1">
    <source>
        <dbReference type="Pfam" id="PF09851"/>
    </source>
</evidence>
<organism evidence="2 3">
    <name type="scientific">Desulfosporosinus lacus DSM 15449</name>
    <dbReference type="NCBI Taxonomy" id="1121420"/>
    <lineage>
        <taxon>Bacteria</taxon>
        <taxon>Bacillati</taxon>
        <taxon>Bacillota</taxon>
        <taxon>Clostridia</taxon>
        <taxon>Eubacteriales</taxon>
        <taxon>Desulfitobacteriaceae</taxon>
        <taxon>Desulfosporosinus</taxon>
    </lineage>
</organism>
<dbReference type="RefSeq" id="WP_073027365.1">
    <property type="nucleotide sequence ID" value="NZ_FQXJ01000003.1"/>
</dbReference>
<dbReference type="STRING" id="1121420.SAMN02746098_00344"/>
<dbReference type="EMBL" id="FQXJ01000003">
    <property type="protein sequence ID" value="SHH16687.1"/>
    <property type="molecule type" value="Genomic_DNA"/>
</dbReference>
<accession>A0A1M5QRG4</accession>
<proteinExistence type="predicted"/>
<keyword evidence="3" id="KW-1185">Reference proteome</keyword>
<evidence type="ECO:0000313" key="3">
    <source>
        <dbReference type="Proteomes" id="UP000183954"/>
    </source>
</evidence>
<name>A0A1M5QRG4_9FIRM</name>
<dbReference type="InterPro" id="IPR018649">
    <property type="entry name" value="SHOCT"/>
</dbReference>
<sequence length="73" mass="8234">MMIGLVLLIFIGYYMFSSSNAGGSCCEGHQAQSNNSLDILSERYARGEIQREEYLERKQELSGKKQQISIKKG</sequence>
<gene>
    <name evidence="2" type="ORF">SAMN02746098_00344</name>
</gene>
<reference evidence="3" key="1">
    <citation type="submission" date="2016-11" db="EMBL/GenBank/DDBJ databases">
        <authorList>
            <person name="Varghese N."/>
            <person name="Submissions S."/>
        </authorList>
    </citation>
    <scope>NUCLEOTIDE SEQUENCE [LARGE SCALE GENOMIC DNA]</scope>
    <source>
        <strain evidence="3">DSM 15449</strain>
    </source>
</reference>
<dbReference type="Pfam" id="PF09851">
    <property type="entry name" value="SHOCT"/>
    <property type="match status" value="1"/>
</dbReference>
<dbReference type="Proteomes" id="UP000183954">
    <property type="component" value="Unassembled WGS sequence"/>
</dbReference>
<evidence type="ECO:0000313" key="2">
    <source>
        <dbReference type="EMBL" id="SHH16687.1"/>
    </source>
</evidence>
<dbReference type="AlphaFoldDB" id="A0A1M5QRG4"/>
<feature type="domain" description="SHOCT" evidence="1">
    <location>
        <begin position="37"/>
        <end position="61"/>
    </location>
</feature>
<dbReference type="OrthoDB" id="5461404at2"/>